<sequence length="222" mass="24950">MSINKKISLESIKDLRSKTGAGMTDCKKALEASSGDIEIAIENLRKKGLATADKKSGRLAAEGLIESYIHAGSRIGVLLEINCETDFVARQPQFQQLAKDITMQIAACQSVQYVSKQDIPDSFIEYEKQIELQKDDLISKPAEIKSKIAQGRVEKRLKELSLMDQVFIKEQSITIEELVKQHISLLGENIKIRRFERFLLGEGIESKNKDFTTEVSDMINSK</sequence>
<keyword evidence="5" id="KW-0496">Mitochondrion</keyword>
<dbReference type="PROSITE" id="PS01127">
    <property type="entry name" value="EF_TS_2"/>
    <property type="match status" value="1"/>
</dbReference>
<evidence type="ECO:0000256" key="2">
    <source>
        <dbReference type="ARBA" id="ARBA00022768"/>
    </source>
</evidence>
<dbReference type="Pfam" id="PF00889">
    <property type="entry name" value="EF_TS"/>
    <property type="match status" value="1"/>
</dbReference>
<dbReference type="GO" id="GO:0003746">
    <property type="term" value="F:translation elongation factor activity"/>
    <property type="evidence" value="ECO:0007669"/>
    <property type="project" value="UniProtKB-UniRule"/>
</dbReference>
<dbReference type="InterPro" id="IPR018101">
    <property type="entry name" value="Transl_elong_Ts_CS"/>
</dbReference>
<evidence type="ECO:0000313" key="7">
    <source>
        <dbReference type="EMBL" id="ARW65355.1"/>
    </source>
</evidence>
<evidence type="ECO:0000256" key="5">
    <source>
        <dbReference type="HAMAP-Rule" id="MF_03135"/>
    </source>
</evidence>
<dbReference type="CDD" id="cd14275">
    <property type="entry name" value="UBA_EF-Ts"/>
    <property type="match status" value="1"/>
</dbReference>
<accession>A0A1Z1MHR3</accession>
<dbReference type="NCBIfam" id="TIGR00116">
    <property type="entry name" value="tsf"/>
    <property type="match status" value="1"/>
</dbReference>
<comment type="subcellular location">
    <subcellularLocation>
        <location evidence="5">Mitochondrion</location>
    </subcellularLocation>
    <subcellularLocation>
        <location evidence="4">Plastid</location>
        <location evidence="4">Chloroplast</location>
    </subcellularLocation>
</comment>
<dbReference type="Gene3D" id="1.10.286.20">
    <property type="match status" value="1"/>
</dbReference>
<comment type="function">
    <text evidence="4">Associates with the EF-Tu.GDP complex and induces the exchange of GDP to GTP. It remains bound to the aminoacyl-tRNA.EF-Tu.GTP complex up to the GTP hydrolysis stage on the ribosome.</text>
</comment>
<protein>
    <recommendedName>
        <fullName evidence="4 5">Multifunctional fusion protein</fullName>
    </recommendedName>
    <domain>
        <recommendedName>
            <fullName evidence="4">Elongation factor Ts, chloroplastic</fullName>
            <shortName evidence="4">EF-Ts</shortName>
        </recommendedName>
    </domain>
    <domain>
        <recommendedName>
            <fullName evidence="5">Elongation factor Ts, mitochondrial</fullName>
            <shortName evidence="5">EF-TsMt</shortName>
        </recommendedName>
    </domain>
</protein>
<dbReference type="InterPro" id="IPR036402">
    <property type="entry name" value="EF-Ts_dimer_sf"/>
</dbReference>
<dbReference type="Gene3D" id="3.30.479.20">
    <property type="entry name" value="Elongation factor Ts, dimerisation domain"/>
    <property type="match status" value="1"/>
</dbReference>
<evidence type="ECO:0000256" key="4">
    <source>
        <dbReference type="HAMAP-Rule" id="MF_00050"/>
    </source>
</evidence>
<dbReference type="FunFam" id="1.10.286.20:FF:000001">
    <property type="entry name" value="Elongation factor Ts"/>
    <property type="match status" value="1"/>
</dbReference>
<dbReference type="PANTHER" id="PTHR11741:SF0">
    <property type="entry name" value="ELONGATION FACTOR TS, MITOCHONDRIAL"/>
    <property type="match status" value="1"/>
</dbReference>
<keyword evidence="7" id="KW-0150">Chloroplast</keyword>
<dbReference type="HAMAP" id="MF_00050">
    <property type="entry name" value="EF_Ts"/>
    <property type="match status" value="1"/>
</dbReference>
<keyword evidence="2 4" id="KW-0251">Elongation factor</keyword>
<dbReference type="InterPro" id="IPR001816">
    <property type="entry name" value="Transl_elong_EFTs/EF1B"/>
</dbReference>
<evidence type="ECO:0000256" key="1">
    <source>
        <dbReference type="ARBA" id="ARBA00005532"/>
    </source>
</evidence>
<organism evidence="7">
    <name type="scientific">Melanothamnus harveyi</name>
    <name type="common">Filamentous red alga</name>
    <name type="synonym">Neosiphonia harveyi</name>
    <dbReference type="NCBI Taxonomy" id="397005"/>
    <lineage>
        <taxon>Eukaryota</taxon>
        <taxon>Rhodophyta</taxon>
        <taxon>Florideophyceae</taxon>
        <taxon>Rhodymeniophycidae</taxon>
        <taxon>Ceramiales</taxon>
        <taxon>Rhodomelaceae</taxon>
        <taxon>Polysiphonioideae</taxon>
        <taxon>Melanothamnus</taxon>
    </lineage>
</organism>
<dbReference type="PANTHER" id="PTHR11741">
    <property type="entry name" value="ELONGATION FACTOR TS"/>
    <property type="match status" value="1"/>
</dbReference>
<dbReference type="RefSeq" id="YP_009396193.1">
    <property type="nucleotide sequence ID" value="NC_035281.1"/>
</dbReference>
<keyword evidence="7" id="KW-0934">Plastid</keyword>
<dbReference type="InterPro" id="IPR009060">
    <property type="entry name" value="UBA-like_sf"/>
</dbReference>
<geneLocation type="chloroplast" evidence="7"/>
<dbReference type="InterPro" id="IPR014039">
    <property type="entry name" value="Transl_elong_EFTs/EF1B_dimer"/>
</dbReference>
<keyword evidence="3 4" id="KW-0648">Protein biosynthesis</keyword>
<dbReference type="GO" id="GO:0009507">
    <property type="term" value="C:chloroplast"/>
    <property type="evidence" value="ECO:0007669"/>
    <property type="project" value="UniProtKB-SubCell"/>
</dbReference>
<name>A0A1Z1MHR3_MELHR</name>
<dbReference type="AlphaFoldDB" id="A0A1Z1MHR3"/>
<feature type="domain" description="Translation elongation factor EFTs/EF1B dimerisation" evidence="6">
    <location>
        <begin position="60"/>
        <end position="202"/>
    </location>
</feature>
<dbReference type="EMBL" id="MF101437">
    <property type="protein sequence ID" value="ARW65355.1"/>
    <property type="molecule type" value="Genomic_DNA"/>
</dbReference>
<dbReference type="SUPFAM" id="SSF54713">
    <property type="entry name" value="Elongation factor Ts (EF-Ts), dimerisation domain"/>
    <property type="match status" value="1"/>
</dbReference>
<reference evidence="7" key="1">
    <citation type="journal article" date="2017" name="J. Phycol.">
        <title>Analysis of chloroplast genomes and a supermatrix inform reclassification of the Rhodomelaceae (Rhodophyta).</title>
        <authorList>
            <person name="Diaz-Tapia P."/>
            <person name="Maggs C.A."/>
            <person name="West J.A."/>
            <person name="Verbruggen H."/>
        </authorList>
    </citation>
    <scope>NUCLEOTIDE SEQUENCE</scope>
    <source>
        <strain evidence="7">PD890</strain>
    </source>
</reference>
<evidence type="ECO:0000259" key="6">
    <source>
        <dbReference type="Pfam" id="PF00889"/>
    </source>
</evidence>
<comment type="similarity">
    <text evidence="1 4">Belongs to the EF-Ts family.</text>
</comment>
<dbReference type="GO" id="GO:0005739">
    <property type="term" value="C:mitochondrion"/>
    <property type="evidence" value="ECO:0007669"/>
    <property type="project" value="UniProtKB-SubCell"/>
</dbReference>
<dbReference type="GeneID" id="33358299"/>
<dbReference type="PROSITE" id="PS01126">
    <property type="entry name" value="EF_TS_1"/>
    <property type="match status" value="1"/>
</dbReference>
<dbReference type="SUPFAM" id="SSF46934">
    <property type="entry name" value="UBA-like"/>
    <property type="match status" value="1"/>
</dbReference>
<gene>
    <name evidence="4 7" type="primary">tsf</name>
</gene>
<dbReference type="Gene3D" id="1.10.8.10">
    <property type="entry name" value="DNA helicase RuvA subunit, C-terminal domain"/>
    <property type="match status" value="1"/>
</dbReference>
<proteinExistence type="inferred from homology"/>
<dbReference type="FunFam" id="1.10.8.10:FF:000001">
    <property type="entry name" value="Elongation factor Ts"/>
    <property type="match status" value="1"/>
</dbReference>
<evidence type="ECO:0000256" key="3">
    <source>
        <dbReference type="ARBA" id="ARBA00022917"/>
    </source>
</evidence>